<dbReference type="InterPro" id="IPR007330">
    <property type="entry name" value="MIT_dom"/>
</dbReference>
<dbReference type="SUPFAM" id="SSF116846">
    <property type="entry name" value="MIT domain"/>
    <property type="match status" value="1"/>
</dbReference>
<evidence type="ECO:0000256" key="6">
    <source>
        <dbReference type="ARBA" id="ARBA00022753"/>
    </source>
</evidence>
<name>A0A0C3A0M8_9AGAM</name>
<dbReference type="AlphaFoldDB" id="A0A0C3A0M8"/>
<evidence type="ECO:0000256" key="9">
    <source>
        <dbReference type="ARBA" id="ARBA00022927"/>
    </source>
</evidence>
<reference evidence="16 17" key="1">
    <citation type="submission" date="2014-04" db="EMBL/GenBank/DDBJ databases">
        <authorList>
            <consortium name="DOE Joint Genome Institute"/>
            <person name="Kuo A."/>
            <person name="Kohler A."/>
            <person name="Nagy L.G."/>
            <person name="Floudas D."/>
            <person name="Copeland A."/>
            <person name="Barry K.W."/>
            <person name="Cichocki N."/>
            <person name="Veneault-Fourrey C."/>
            <person name="LaButti K."/>
            <person name="Lindquist E.A."/>
            <person name="Lipzen A."/>
            <person name="Lundell T."/>
            <person name="Morin E."/>
            <person name="Murat C."/>
            <person name="Sun H."/>
            <person name="Tunlid A."/>
            <person name="Henrissat B."/>
            <person name="Grigoriev I.V."/>
            <person name="Hibbett D.S."/>
            <person name="Martin F."/>
            <person name="Nordberg H.P."/>
            <person name="Cantor M.N."/>
            <person name="Hua S.X."/>
        </authorList>
    </citation>
    <scope>NUCLEOTIDE SEQUENCE [LARGE SCALE GENOMIC DNA]</scope>
    <source>
        <strain evidence="16 17">Foug A</strain>
    </source>
</reference>
<dbReference type="FunFam" id="1.20.58.80:FF:000004">
    <property type="entry name" value="Vacuolar protein sorting-associated protein 4"/>
    <property type="match status" value="1"/>
</dbReference>
<evidence type="ECO:0000259" key="15">
    <source>
        <dbReference type="SMART" id="SM00745"/>
    </source>
</evidence>
<comment type="subcellular location">
    <subcellularLocation>
        <location evidence="1">Endosome membrane</location>
        <topology evidence="1">Peripheral membrane protein</topology>
    </subcellularLocation>
</comment>
<keyword evidence="9" id="KW-0653">Protein transport</keyword>
<keyword evidence="7" id="KW-0378">Hydrolase</keyword>
<evidence type="ECO:0000256" key="7">
    <source>
        <dbReference type="ARBA" id="ARBA00022801"/>
    </source>
</evidence>
<evidence type="ECO:0000256" key="1">
    <source>
        <dbReference type="ARBA" id="ARBA00004481"/>
    </source>
</evidence>
<feature type="region of interest" description="Disordered" evidence="13">
    <location>
        <begin position="360"/>
        <end position="391"/>
    </location>
</feature>
<protein>
    <recommendedName>
        <fullName evidence="3">vesicle-fusing ATPase</fullName>
        <ecNumber evidence="3">3.6.4.6</ecNumber>
    </recommendedName>
</protein>
<evidence type="ECO:0000256" key="8">
    <source>
        <dbReference type="ARBA" id="ARBA00022840"/>
    </source>
</evidence>
<dbReference type="PROSITE" id="PS00674">
    <property type="entry name" value="AAA"/>
    <property type="match status" value="1"/>
</dbReference>
<keyword evidence="5 12" id="KW-0547">Nucleotide-binding</keyword>
<dbReference type="InterPro" id="IPR003593">
    <property type="entry name" value="AAA+_ATPase"/>
</dbReference>
<dbReference type="Gene3D" id="1.10.8.60">
    <property type="match status" value="1"/>
</dbReference>
<reference evidence="17" key="2">
    <citation type="submission" date="2015-01" db="EMBL/GenBank/DDBJ databases">
        <title>Evolutionary Origins and Diversification of the Mycorrhizal Mutualists.</title>
        <authorList>
            <consortium name="DOE Joint Genome Institute"/>
            <consortium name="Mycorrhizal Genomics Consortium"/>
            <person name="Kohler A."/>
            <person name="Kuo A."/>
            <person name="Nagy L.G."/>
            <person name="Floudas D."/>
            <person name="Copeland A."/>
            <person name="Barry K.W."/>
            <person name="Cichocki N."/>
            <person name="Veneault-Fourrey C."/>
            <person name="LaButti K."/>
            <person name="Lindquist E.A."/>
            <person name="Lipzen A."/>
            <person name="Lundell T."/>
            <person name="Morin E."/>
            <person name="Murat C."/>
            <person name="Riley R."/>
            <person name="Ohm R."/>
            <person name="Sun H."/>
            <person name="Tunlid A."/>
            <person name="Henrissat B."/>
            <person name="Grigoriev I.V."/>
            <person name="Hibbett D.S."/>
            <person name="Martin F."/>
        </authorList>
    </citation>
    <scope>NUCLEOTIDE SEQUENCE [LARGE SCALE GENOMIC DNA]</scope>
    <source>
        <strain evidence="17">Foug A</strain>
    </source>
</reference>
<feature type="domain" description="AAA+ ATPase" evidence="14">
    <location>
        <begin position="163"/>
        <end position="298"/>
    </location>
</feature>
<sequence length="443" mass="49529">MSGHTNLDRAIEIVQRAIDEDIKQNYTEAYKQYMNSLDYFMLAQKYEKNEKSKILIRCKIEEYLSRTETLKKHLQAQEEQKSRSISSNGTVAGVRGKGRDGGGEEDDPELKKLRAGLSSAILSEKPNVKWDDVAGLDGAKASLKEAVILPIKFPHLFTGKRTPWRGILLYGPPGTGKSYLAKAVATEAKSTFFSVSSSDLVSKWQGDSERLVRNLFEMARENKPAIIFIDEVDSLAGTRNESESEGSRRIKTEFLVQMNGVGHDDTGVLVLGATNIPWQLDPAIKRRFEKRIYIPLPDIEARKRMFEIHVGSTPCQLTARDYRLLAERTDGYTGSDISIAVRDALMQPVRKIVSATHFKPVRASTPPPGSSPSSTKMKWTPCSPGDSDAVEKSWNEIESDELQEPPLKLADFLKSLENVRPTVTEADIRRHDEWTKESGNDGA</sequence>
<accession>A0A0C3A0M8</accession>
<dbReference type="SMART" id="SM00382">
    <property type="entry name" value="AAA"/>
    <property type="match status" value="1"/>
</dbReference>
<dbReference type="CDD" id="cd19521">
    <property type="entry name" value="RecA-like_VPS4"/>
    <property type="match status" value="1"/>
</dbReference>
<evidence type="ECO:0000256" key="2">
    <source>
        <dbReference type="ARBA" id="ARBA00006914"/>
    </source>
</evidence>
<dbReference type="InterPro" id="IPR015415">
    <property type="entry name" value="Spast_Vps4_C"/>
</dbReference>
<dbReference type="PANTHER" id="PTHR23074">
    <property type="entry name" value="AAA DOMAIN-CONTAINING"/>
    <property type="match status" value="1"/>
</dbReference>
<dbReference type="FunFam" id="3.40.50.300:FF:000043">
    <property type="entry name" value="Vacuolar protein sorting-associated protein 4"/>
    <property type="match status" value="1"/>
</dbReference>
<evidence type="ECO:0000256" key="3">
    <source>
        <dbReference type="ARBA" id="ARBA00012674"/>
    </source>
</evidence>
<comment type="similarity">
    <text evidence="2 12">Belongs to the AAA ATPase family.</text>
</comment>
<comment type="catalytic activity">
    <reaction evidence="11">
        <text>ATP + H2O = ADP + phosphate + H(+)</text>
        <dbReference type="Rhea" id="RHEA:13065"/>
        <dbReference type="ChEBI" id="CHEBI:15377"/>
        <dbReference type="ChEBI" id="CHEBI:15378"/>
        <dbReference type="ChEBI" id="CHEBI:30616"/>
        <dbReference type="ChEBI" id="CHEBI:43474"/>
        <dbReference type="ChEBI" id="CHEBI:456216"/>
        <dbReference type="EC" id="3.6.4.6"/>
    </reaction>
</comment>
<evidence type="ECO:0000313" key="16">
    <source>
        <dbReference type="EMBL" id="KIM58237.1"/>
    </source>
</evidence>
<dbReference type="GO" id="GO:0016887">
    <property type="term" value="F:ATP hydrolysis activity"/>
    <property type="evidence" value="ECO:0007669"/>
    <property type="project" value="InterPro"/>
</dbReference>
<dbReference type="GO" id="GO:0007033">
    <property type="term" value="P:vacuole organization"/>
    <property type="evidence" value="ECO:0007669"/>
    <property type="project" value="TreeGrafter"/>
</dbReference>
<dbReference type="OrthoDB" id="29072at2759"/>
<dbReference type="InterPro" id="IPR027417">
    <property type="entry name" value="P-loop_NTPase"/>
</dbReference>
<evidence type="ECO:0000256" key="10">
    <source>
        <dbReference type="ARBA" id="ARBA00023136"/>
    </source>
</evidence>
<dbReference type="GO" id="GO:0015031">
    <property type="term" value="P:protein transport"/>
    <property type="evidence" value="ECO:0007669"/>
    <property type="project" value="UniProtKB-KW"/>
</dbReference>
<evidence type="ECO:0000256" key="5">
    <source>
        <dbReference type="ARBA" id="ARBA00022741"/>
    </source>
</evidence>
<gene>
    <name evidence="16" type="ORF">SCLCIDRAFT_1100276</name>
</gene>
<dbReference type="Gene3D" id="1.20.58.80">
    <property type="entry name" value="Phosphotransferase system, lactose/cellobiose-type IIA subunit"/>
    <property type="match status" value="1"/>
</dbReference>
<evidence type="ECO:0000256" key="12">
    <source>
        <dbReference type="RuleBase" id="RU003651"/>
    </source>
</evidence>
<evidence type="ECO:0000256" key="4">
    <source>
        <dbReference type="ARBA" id="ARBA00022448"/>
    </source>
</evidence>
<feature type="region of interest" description="Disordered" evidence="13">
    <location>
        <begin position="75"/>
        <end position="109"/>
    </location>
</feature>
<dbReference type="SUPFAM" id="SSF52540">
    <property type="entry name" value="P-loop containing nucleoside triphosphate hydrolases"/>
    <property type="match status" value="1"/>
</dbReference>
<organism evidence="16 17">
    <name type="scientific">Scleroderma citrinum Foug A</name>
    <dbReference type="NCBI Taxonomy" id="1036808"/>
    <lineage>
        <taxon>Eukaryota</taxon>
        <taxon>Fungi</taxon>
        <taxon>Dikarya</taxon>
        <taxon>Basidiomycota</taxon>
        <taxon>Agaricomycotina</taxon>
        <taxon>Agaricomycetes</taxon>
        <taxon>Agaricomycetidae</taxon>
        <taxon>Boletales</taxon>
        <taxon>Sclerodermatineae</taxon>
        <taxon>Sclerodermataceae</taxon>
        <taxon>Scleroderma</taxon>
    </lineage>
</organism>
<keyword evidence="6" id="KW-0967">Endosome</keyword>
<dbReference type="Pfam" id="PF04212">
    <property type="entry name" value="MIT"/>
    <property type="match status" value="1"/>
</dbReference>
<dbReference type="GO" id="GO:0010008">
    <property type="term" value="C:endosome membrane"/>
    <property type="evidence" value="ECO:0007669"/>
    <property type="project" value="UniProtKB-SubCell"/>
</dbReference>
<dbReference type="Pfam" id="PF17862">
    <property type="entry name" value="AAA_lid_3"/>
    <property type="match status" value="1"/>
</dbReference>
<proteinExistence type="inferred from homology"/>
<dbReference type="Proteomes" id="UP000053989">
    <property type="component" value="Unassembled WGS sequence"/>
</dbReference>
<dbReference type="InterPro" id="IPR003959">
    <property type="entry name" value="ATPase_AAA_core"/>
</dbReference>
<dbReference type="InterPro" id="IPR003960">
    <property type="entry name" value="ATPase_AAA_CS"/>
</dbReference>
<keyword evidence="10" id="KW-0472">Membrane</keyword>
<dbReference type="EMBL" id="KN822089">
    <property type="protein sequence ID" value="KIM58237.1"/>
    <property type="molecule type" value="Genomic_DNA"/>
</dbReference>
<dbReference type="InterPro" id="IPR050304">
    <property type="entry name" value="MT-severing_AAA_ATPase"/>
</dbReference>
<dbReference type="FunCoup" id="A0A0C3A0M8">
    <property type="interactions" value="532"/>
</dbReference>
<evidence type="ECO:0000259" key="14">
    <source>
        <dbReference type="SMART" id="SM00382"/>
    </source>
</evidence>
<dbReference type="GO" id="GO:0016197">
    <property type="term" value="P:endosomal transport"/>
    <property type="evidence" value="ECO:0007669"/>
    <property type="project" value="TreeGrafter"/>
</dbReference>
<dbReference type="InParanoid" id="A0A0C3A0M8"/>
<dbReference type="STRING" id="1036808.A0A0C3A0M8"/>
<dbReference type="Pfam" id="PF09336">
    <property type="entry name" value="Vps4_C"/>
    <property type="match status" value="1"/>
</dbReference>
<dbReference type="InterPro" id="IPR036181">
    <property type="entry name" value="MIT_dom_sf"/>
</dbReference>
<dbReference type="GO" id="GO:0005524">
    <property type="term" value="F:ATP binding"/>
    <property type="evidence" value="ECO:0007669"/>
    <property type="project" value="UniProtKB-KW"/>
</dbReference>
<dbReference type="FunFam" id="1.10.8.60:FF:000015">
    <property type="entry name" value="vacuolar protein sorting-associated protein 4A"/>
    <property type="match status" value="1"/>
</dbReference>
<evidence type="ECO:0000256" key="11">
    <source>
        <dbReference type="ARBA" id="ARBA00048883"/>
    </source>
</evidence>
<feature type="domain" description="MIT" evidence="15">
    <location>
        <begin position="3"/>
        <end position="80"/>
    </location>
</feature>
<dbReference type="Gene3D" id="3.40.50.300">
    <property type="entry name" value="P-loop containing nucleotide triphosphate hydrolases"/>
    <property type="match status" value="1"/>
</dbReference>
<dbReference type="HOGENOM" id="CLU_000688_21_2_1"/>
<dbReference type="SMART" id="SM00745">
    <property type="entry name" value="MIT"/>
    <property type="match status" value="1"/>
</dbReference>
<dbReference type="InterPro" id="IPR041569">
    <property type="entry name" value="AAA_lid_3"/>
</dbReference>
<dbReference type="GO" id="GO:0045324">
    <property type="term" value="P:late endosome to vacuole transport"/>
    <property type="evidence" value="ECO:0007669"/>
    <property type="project" value="UniProtKB-ARBA"/>
</dbReference>
<dbReference type="Pfam" id="PF00004">
    <property type="entry name" value="AAA"/>
    <property type="match status" value="1"/>
</dbReference>
<keyword evidence="4" id="KW-0813">Transport</keyword>
<dbReference type="EC" id="3.6.4.6" evidence="3"/>
<dbReference type="PANTHER" id="PTHR23074:SF83">
    <property type="entry name" value="VACUOLAR PROTEIN SORTING-ASSOCIATED PROTEIN 4A"/>
    <property type="match status" value="1"/>
</dbReference>
<keyword evidence="8 12" id="KW-0067">ATP-binding</keyword>
<evidence type="ECO:0000313" key="17">
    <source>
        <dbReference type="Proteomes" id="UP000053989"/>
    </source>
</evidence>
<keyword evidence="17" id="KW-1185">Reference proteome</keyword>
<evidence type="ECO:0000256" key="13">
    <source>
        <dbReference type="SAM" id="MobiDB-lite"/>
    </source>
</evidence>